<dbReference type="HOGENOM" id="CLU_187038_0_0_1"/>
<dbReference type="InParanoid" id="A0A0B2UI70"/>
<name>A0A0B2UI70_9MICR</name>
<proteinExistence type="predicted"/>
<dbReference type="VEuPathDB" id="MicrosporidiaDB:M896_100420"/>
<accession>A0A0B2UI70</accession>
<evidence type="ECO:0000313" key="2">
    <source>
        <dbReference type="EMBL" id="KHN69058.1"/>
    </source>
</evidence>
<dbReference type="AlphaFoldDB" id="A0A0B2UI70"/>
<dbReference type="OrthoDB" id="5401193at2759"/>
<dbReference type="EMBL" id="JOKQ01000010">
    <property type="protein sequence ID" value="KHN69058.1"/>
    <property type="molecule type" value="Genomic_DNA"/>
</dbReference>
<protein>
    <submittedName>
        <fullName evidence="2">Uncharacterized protein</fullName>
    </submittedName>
</protein>
<gene>
    <name evidence="2" type="ORF">M896_100420</name>
</gene>
<keyword evidence="1" id="KW-1133">Transmembrane helix</keyword>
<reference evidence="2 3" key="1">
    <citation type="journal article" date="2014" name="MBio">
        <title>The Ordospora colligata genome; evolution of extreme reduction in microsporidia and host-to-parasite horizontal gene transfer.</title>
        <authorList>
            <person name="Pombert J.-F."/>
            <person name="Haag K.L."/>
            <person name="Beidas S."/>
            <person name="Ebert D."/>
            <person name="Keeling P.J."/>
        </authorList>
    </citation>
    <scope>NUCLEOTIDE SEQUENCE [LARGE SCALE GENOMIC DNA]</scope>
    <source>
        <strain evidence="2 3">OC4</strain>
    </source>
</reference>
<evidence type="ECO:0000313" key="3">
    <source>
        <dbReference type="Proteomes" id="UP000031056"/>
    </source>
</evidence>
<keyword evidence="1" id="KW-0812">Transmembrane</keyword>
<feature type="transmembrane region" description="Helical" evidence="1">
    <location>
        <begin position="40"/>
        <end position="59"/>
    </location>
</feature>
<feature type="transmembrane region" description="Helical" evidence="1">
    <location>
        <begin position="65"/>
        <end position="84"/>
    </location>
</feature>
<dbReference type="GeneID" id="26262452"/>
<dbReference type="Proteomes" id="UP000031056">
    <property type="component" value="Unassembled WGS sequence"/>
</dbReference>
<dbReference type="RefSeq" id="XP_014563100.1">
    <property type="nucleotide sequence ID" value="XM_014707614.1"/>
</dbReference>
<sequence length="87" mass="9580">MSRSTPSTNQIQQYRNRQNKLGKLLNSHVSRLCISPVQTIMISLIFIGIVFVLHILAKFVPASSLPQVAVALLIVLLSVGFSFLSSK</sequence>
<keyword evidence="1" id="KW-0472">Membrane</keyword>
<organism evidence="2 3">
    <name type="scientific">Ordospora colligata OC4</name>
    <dbReference type="NCBI Taxonomy" id="1354746"/>
    <lineage>
        <taxon>Eukaryota</taxon>
        <taxon>Fungi</taxon>
        <taxon>Fungi incertae sedis</taxon>
        <taxon>Microsporidia</taxon>
        <taxon>Ordosporidae</taxon>
        <taxon>Ordospora</taxon>
    </lineage>
</organism>
<keyword evidence="3" id="KW-1185">Reference proteome</keyword>
<evidence type="ECO:0000256" key="1">
    <source>
        <dbReference type="SAM" id="Phobius"/>
    </source>
</evidence>
<comment type="caution">
    <text evidence="2">The sequence shown here is derived from an EMBL/GenBank/DDBJ whole genome shotgun (WGS) entry which is preliminary data.</text>
</comment>